<protein>
    <submittedName>
        <fullName evidence="3">Uncharacterized protein</fullName>
    </submittedName>
</protein>
<gene>
    <name evidence="3" type="ORF">F5878DRAFT_644598</name>
</gene>
<feature type="compositionally biased region" description="Basic and acidic residues" evidence="2">
    <location>
        <begin position="50"/>
        <end position="65"/>
    </location>
</feature>
<name>A0AA38P2I0_9AGAR</name>
<feature type="coiled-coil region" evidence="1">
    <location>
        <begin position="107"/>
        <end position="155"/>
    </location>
</feature>
<comment type="caution">
    <text evidence="3">The sequence shown here is derived from an EMBL/GenBank/DDBJ whole genome shotgun (WGS) entry which is preliminary data.</text>
</comment>
<evidence type="ECO:0000256" key="2">
    <source>
        <dbReference type="SAM" id="MobiDB-lite"/>
    </source>
</evidence>
<proteinExistence type="predicted"/>
<evidence type="ECO:0000313" key="3">
    <source>
        <dbReference type="EMBL" id="KAJ3835113.1"/>
    </source>
</evidence>
<reference evidence="3" key="1">
    <citation type="submission" date="2022-08" db="EMBL/GenBank/DDBJ databases">
        <authorList>
            <consortium name="DOE Joint Genome Institute"/>
            <person name="Min B."/>
            <person name="Riley R."/>
            <person name="Sierra-Patev S."/>
            <person name="Naranjo-Ortiz M."/>
            <person name="Looney B."/>
            <person name="Konkel Z."/>
            <person name="Slot J.C."/>
            <person name="Sakamoto Y."/>
            <person name="Steenwyk J.L."/>
            <person name="Rokas A."/>
            <person name="Carro J."/>
            <person name="Camarero S."/>
            <person name="Ferreira P."/>
            <person name="Molpeceres G."/>
            <person name="Ruiz-Duenas F.J."/>
            <person name="Serrano A."/>
            <person name="Henrissat B."/>
            <person name="Drula E."/>
            <person name="Hughes K.W."/>
            <person name="Mata J.L."/>
            <person name="Ishikawa N.K."/>
            <person name="Vargas-Isla R."/>
            <person name="Ushijima S."/>
            <person name="Smith C.A."/>
            <person name="Ahrendt S."/>
            <person name="Andreopoulos W."/>
            <person name="He G."/>
            <person name="Labutti K."/>
            <person name="Lipzen A."/>
            <person name="Ng V."/>
            <person name="Sandor L."/>
            <person name="Barry K."/>
            <person name="Martinez A.T."/>
            <person name="Xiao Y."/>
            <person name="Gibbons J.G."/>
            <person name="Terashima K."/>
            <person name="Hibbett D.S."/>
            <person name="Grigoriev I.V."/>
        </authorList>
    </citation>
    <scope>NUCLEOTIDE SEQUENCE</scope>
    <source>
        <strain evidence="3">TFB9207</strain>
    </source>
</reference>
<feature type="region of interest" description="Disordered" evidence="2">
    <location>
        <begin position="50"/>
        <end position="91"/>
    </location>
</feature>
<accession>A0AA38P2I0</accession>
<dbReference type="AlphaFoldDB" id="A0AA38P2I0"/>
<keyword evidence="1" id="KW-0175">Coiled coil</keyword>
<sequence length="201" mass="22372">MNNKKLFAHSVALKSAIASGIHPPRTNPITDDDLQIGRIKLRIYRNSETGKREVQIKDEQPHDDELGYSQHPFDNVDEGGESESSKEASGSKLSNIPLVSMMPEQALAQIQAKNRKLTAQNNALIEAHKDLSIKNINLSNDHEELVLQVSKLEGEKEVLLEIIEKLGKIFNDINVPVRSAHAAETLLDALDTYDLTPHAQR</sequence>
<keyword evidence="4" id="KW-1185">Reference proteome</keyword>
<dbReference type="EMBL" id="MU806446">
    <property type="protein sequence ID" value="KAJ3835113.1"/>
    <property type="molecule type" value="Genomic_DNA"/>
</dbReference>
<evidence type="ECO:0000313" key="4">
    <source>
        <dbReference type="Proteomes" id="UP001163846"/>
    </source>
</evidence>
<dbReference type="Proteomes" id="UP001163846">
    <property type="component" value="Unassembled WGS sequence"/>
</dbReference>
<organism evidence="3 4">
    <name type="scientific">Lentinula raphanica</name>
    <dbReference type="NCBI Taxonomy" id="153919"/>
    <lineage>
        <taxon>Eukaryota</taxon>
        <taxon>Fungi</taxon>
        <taxon>Dikarya</taxon>
        <taxon>Basidiomycota</taxon>
        <taxon>Agaricomycotina</taxon>
        <taxon>Agaricomycetes</taxon>
        <taxon>Agaricomycetidae</taxon>
        <taxon>Agaricales</taxon>
        <taxon>Marasmiineae</taxon>
        <taxon>Omphalotaceae</taxon>
        <taxon>Lentinula</taxon>
    </lineage>
</organism>
<evidence type="ECO:0000256" key="1">
    <source>
        <dbReference type="SAM" id="Coils"/>
    </source>
</evidence>